<dbReference type="Gene3D" id="1.10.3660.10">
    <property type="entry name" value="6-phosphogluconate dehydrogenase C-terminal like domain"/>
    <property type="match status" value="1"/>
</dbReference>
<dbReference type="InterPro" id="IPR003099">
    <property type="entry name" value="Prephen_DH"/>
</dbReference>
<feature type="domain" description="Prephenate/arogenate dehydrogenase" evidence="3">
    <location>
        <begin position="19"/>
        <end position="364"/>
    </location>
</feature>
<name>A0A9X3RE96_9CORY</name>
<dbReference type="PANTHER" id="PTHR21363">
    <property type="entry name" value="PREPHENATE DEHYDROGENASE"/>
    <property type="match status" value="1"/>
</dbReference>
<dbReference type="GO" id="GO:0070403">
    <property type="term" value="F:NAD+ binding"/>
    <property type="evidence" value="ECO:0007669"/>
    <property type="project" value="InterPro"/>
</dbReference>
<dbReference type="PANTHER" id="PTHR21363:SF0">
    <property type="entry name" value="PREPHENATE DEHYDROGENASE [NADP(+)]"/>
    <property type="match status" value="1"/>
</dbReference>
<dbReference type="NCBIfam" id="NF005108">
    <property type="entry name" value="PRK06545.1-6"/>
    <property type="match status" value="1"/>
</dbReference>
<gene>
    <name evidence="4" type="ORF">L8V00_00020</name>
</gene>
<dbReference type="Proteomes" id="UP001146469">
    <property type="component" value="Unassembled WGS sequence"/>
</dbReference>
<keyword evidence="2 4" id="KW-0560">Oxidoreductase</keyword>
<evidence type="ECO:0000256" key="1">
    <source>
        <dbReference type="ARBA" id="ARBA00007964"/>
    </source>
</evidence>
<dbReference type="Pfam" id="PF02153">
    <property type="entry name" value="PDH_N"/>
    <property type="match status" value="1"/>
</dbReference>
<evidence type="ECO:0000313" key="4">
    <source>
        <dbReference type="EMBL" id="MCZ9288604.1"/>
    </source>
</evidence>
<organism evidence="4 5">
    <name type="scientific">Corynebacterium evansiae</name>
    <dbReference type="NCBI Taxonomy" id="2913499"/>
    <lineage>
        <taxon>Bacteria</taxon>
        <taxon>Bacillati</taxon>
        <taxon>Actinomycetota</taxon>
        <taxon>Actinomycetes</taxon>
        <taxon>Mycobacteriales</taxon>
        <taxon>Corynebacteriaceae</taxon>
        <taxon>Corynebacterium</taxon>
    </lineage>
</organism>
<comment type="similarity">
    <text evidence="1">Belongs to the prephenate/arogenate dehydrogenase family.</text>
</comment>
<proteinExistence type="inferred from homology"/>
<protein>
    <submittedName>
        <fullName evidence="4">Prephenate dehydrogenase</fullName>
        <ecNumber evidence="4">1.3.1.12</ecNumber>
    </submittedName>
</protein>
<dbReference type="InterPro" id="IPR046825">
    <property type="entry name" value="PDH_C"/>
</dbReference>
<evidence type="ECO:0000313" key="5">
    <source>
        <dbReference type="Proteomes" id="UP001146469"/>
    </source>
</evidence>
<dbReference type="GO" id="GO:0008977">
    <property type="term" value="F:prephenate dehydrogenase (NAD+) activity"/>
    <property type="evidence" value="ECO:0007669"/>
    <property type="project" value="UniProtKB-EC"/>
</dbReference>
<dbReference type="InterPro" id="IPR008927">
    <property type="entry name" value="6-PGluconate_DH-like_C_sf"/>
</dbReference>
<sequence length="396" mass="41073">MSYEISSDYRLSTLPEDRRPLCILGLGLIGGSLMRDAQAAGWPVFGWNRSEKTVTRARRDGYDVSADLEATLRRAEEADALLILGVPMPALSFLLDAISQHAPTCGFTDVTSVKQEVHDLVEAKGMSDRFVGGHPMAGTANSGWQATMHGLFRGAVWVVTYDNARELAGDGDASAAGTSGAGAAGGSGAISRAAGVAGSDAGAGSSAAGAAGAAANADADAISKRWLDTWVRVVGLAEEVGASVIPAIARRHDSAVGRVSHLPHILAEALAVAGDSGGPLALSLAASSFRDGTRVAGTDPDLVRAMVENNRPAVLEALNQTIELLQSAREDISHPDRSLKTLAEDGHAARGRFEARAGRNKGDASNRPIIRVRPGAPGWLDQLRSAESMGAQIGIF</sequence>
<reference evidence="4" key="1">
    <citation type="submission" date="2022-02" db="EMBL/GenBank/DDBJ databases">
        <title>Corynebacterium sp. from urogenital microbiome.</title>
        <authorList>
            <person name="Cappelli E.A."/>
            <person name="Ribeiro T.G."/>
            <person name="Peixe L."/>
        </authorList>
    </citation>
    <scope>NUCLEOTIDE SEQUENCE</scope>
    <source>
        <strain evidence="4">C8Ua_174</strain>
    </source>
</reference>
<dbReference type="EC" id="1.3.1.12" evidence="4"/>
<dbReference type="GO" id="GO:0006571">
    <property type="term" value="P:tyrosine biosynthetic process"/>
    <property type="evidence" value="ECO:0007669"/>
    <property type="project" value="InterPro"/>
</dbReference>
<dbReference type="EMBL" id="JAKMUT010000001">
    <property type="protein sequence ID" value="MCZ9288604.1"/>
    <property type="molecule type" value="Genomic_DNA"/>
</dbReference>
<dbReference type="PROSITE" id="PS51176">
    <property type="entry name" value="PDH_ADH"/>
    <property type="match status" value="1"/>
</dbReference>
<dbReference type="InterPro" id="IPR050812">
    <property type="entry name" value="Preph/Arog_dehydrog"/>
</dbReference>
<dbReference type="InterPro" id="IPR046826">
    <property type="entry name" value="PDH_N"/>
</dbReference>
<dbReference type="RefSeq" id="WP_269943867.1">
    <property type="nucleotide sequence ID" value="NZ_JAKMUT010000001.1"/>
</dbReference>
<accession>A0A9X3RE96</accession>
<comment type="caution">
    <text evidence="4">The sequence shown here is derived from an EMBL/GenBank/DDBJ whole genome shotgun (WGS) entry which is preliminary data.</text>
</comment>
<dbReference type="SUPFAM" id="SSF48179">
    <property type="entry name" value="6-phosphogluconate dehydrogenase C-terminal domain-like"/>
    <property type="match status" value="1"/>
</dbReference>
<dbReference type="SUPFAM" id="SSF51735">
    <property type="entry name" value="NAD(P)-binding Rossmann-fold domains"/>
    <property type="match status" value="1"/>
</dbReference>
<dbReference type="InterPro" id="IPR036291">
    <property type="entry name" value="NAD(P)-bd_dom_sf"/>
</dbReference>
<keyword evidence="5" id="KW-1185">Reference proteome</keyword>
<evidence type="ECO:0000256" key="2">
    <source>
        <dbReference type="ARBA" id="ARBA00023002"/>
    </source>
</evidence>
<dbReference type="Gene3D" id="3.40.50.720">
    <property type="entry name" value="NAD(P)-binding Rossmann-like Domain"/>
    <property type="match status" value="1"/>
</dbReference>
<dbReference type="GO" id="GO:0004665">
    <property type="term" value="F:prephenate dehydrogenase (NADP+) activity"/>
    <property type="evidence" value="ECO:0007669"/>
    <property type="project" value="InterPro"/>
</dbReference>
<dbReference type="AlphaFoldDB" id="A0A9X3RE96"/>
<dbReference type="Pfam" id="PF20463">
    <property type="entry name" value="PDH_C"/>
    <property type="match status" value="1"/>
</dbReference>
<evidence type="ECO:0000259" key="3">
    <source>
        <dbReference type="PROSITE" id="PS51176"/>
    </source>
</evidence>